<organism evidence="9 10">
    <name type="scientific">Tessaracoccus rhinocerotis</name>
    <dbReference type="NCBI Taxonomy" id="1689449"/>
    <lineage>
        <taxon>Bacteria</taxon>
        <taxon>Bacillati</taxon>
        <taxon>Actinomycetota</taxon>
        <taxon>Actinomycetes</taxon>
        <taxon>Propionibacteriales</taxon>
        <taxon>Propionibacteriaceae</taxon>
        <taxon>Tessaracoccus</taxon>
    </lineage>
</organism>
<keyword evidence="6 7" id="KW-0472">Membrane</keyword>
<dbReference type="Proteomes" id="UP000317638">
    <property type="component" value="Unassembled WGS sequence"/>
</dbReference>
<sequence>MSRTFASLAVPNYRWFAAGAVVSNVGTWMARTAQDWLVLTILTDGSASALGIVTGLQFLPLPFLAPYAGLIADRFSKKHILLTTQVLMALTGLALWFLVATDLAVLWHAYLLAFLQGVVVSFDNPARQAFVNELVGPKLVANAIGLNSASFNMARLVGPAVAGVVIGAWGVAPALLVNSLSFIAVLLGLLLIRDEQLMLAPRPKNRGTVREGIAYVRSRPDLLLIFVVVFMLGTFGMNFQITIALMATEVYGKGAEEYGLLGSAMAVGTLAGALLAARRGTPRLRVLLGALGLFSLFCLLAGLAPGYISFGILLVPCGLFALTVMTSANSTVQLSTAPEFRGRVMALYMAIFMGGTPIGAPVVGWVGDVLGPRSTLVFGALACGLTFLGVGVFLVVYRGLRARLRLRWPLTLDVYRKPEA</sequence>
<feature type="transmembrane region" description="Helical" evidence="7">
    <location>
        <begin position="284"/>
        <end position="304"/>
    </location>
</feature>
<evidence type="ECO:0000313" key="9">
    <source>
        <dbReference type="EMBL" id="TRY20025.1"/>
    </source>
</evidence>
<comment type="subcellular location">
    <subcellularLocation>
        <location evidence="1">Cell membrane</location>
        <topology evidence="1">Multi-pass membrane protein</topology>
    </subcellularLocation>
</comment>
<feature type="transmembrane region" description="Helical" evidence="7">
    <location>
        <begin position="310"/>
        <end position="332"/>
    </location>
</feature>
<evidence type="ECO:0000256" key="7">
    <source>
        <dbReference type="SAM" id="Phobius"/>
    </source>
</evidence>
<evidence type="ECO:0000256" key="1">
    <source>
        <dbReference type="ARBA" id="ARBA00004651"/>
    </source>
</evidence>
<dbReference type="CDD" id="cd06173">
    <property type="entry name" value="MFS_MefA_like"/>
    <property type="match status" value="1"/>
</dbReference>
<dbReference type="SUPFAM" id="SSF103473">
    <property type="entry name" value="MFS general substrate transporter"/>
    <property type="match status" value="1"/>
</dbReference>
<dbReference type="Gene3D" id="1.20.1250.20">
    <property type="entry name" value="MFS general substrate transporter like domains"/>
    <property type="match status" value="1"/>
</dbReference>
<dbReference type="InterPro" id="IPR036259">
    <property type="entry name" value="MFS_trans_sf"/>
</dbReference>
<dbReference type="InterPro" id="IPR010290">
    <property type="entry name" value="TM_effector"/>
</dbReference>
<feature type="transmembrane region" description="Helical" evidence="7">
    <location>
        <begin position="222"/>
        <end position="246"/>
    </location>
</feature>
<dbReference type="RefSeq" id="WP_143937109.1">
    <property type="nucleotide sequence ID" value="NZ_VKKG01000001.1"/>
</dbReference>
<dbReference type="GO" id="GO:0022857">
    <property type="term" value="F:transmembrane transporter activity"/>
    <property type="evidence" value="ECO:0007669"/>
    <property type="project" value="InterPro"/>
</dbReference>
<dbReference type="InterPro" id="IPR020846">
    <property type="entry name" value="MFS_dom"/>
</dbReference>
<dbReference type="OrthoDB" id="9775268at2"/>
<evidence type="ECO:0000256" key="4">
    <source>
        <dbReference type="ARBA" id="ARBA00022692"/>
    </source>
</evidence>
<feature type="transmembrane region" description="Helical" evidence="7">
    <location>
        <begin position="166"/>
        <end position="192"/>
    </location>
</feature>
<evidence type="ECO:0000256" key="3">
    <source>
        <dbReference type="ARBA" id="ARBA00022475"/>
    </source>
</evidence>
<keyword evidence="2" id="KW-0813">Transport</keyword>
<dbReference type="PANTHER" id="PTHR23513">
    <property type="entry name" value="INTEGRAL MEMBRANE EFFLUX PROTEIN-RELATED"/>
    <property type="match status" value="1"/>
</dbReference>
<dbReference type="EMBL" id="VKKG01000001">
    <property type="protein sequence ID" value="TRY20025.1"/>
    <property type="molecule type" value="Genomic_DNA"/>
</dbReference>
<evidence type="ECO:0000256" key="6">
    <source>
        <dbReference type="ARBA" id="ARBA00023136"/>
    </source>
</evidence>
<keyword evidence="10" id="KW-1185">Reference proteome</keyword>
<dbReference type="PROSITE" id="PS50850">
    <property type="entry name" value="MFS"/>
    <property type="match status" value="1"/>
</dbReference>
<proteinExistence type="predicted"/>
<reference evidence="9 10" key="1">
    <citation type="submission" date="2019-07" db="EMBL/GenBank/DDBJ databases">
        <authorList>
            <person name="Zhou L.-Y."/>
        </authorList>
    </citation>
    <scope>NUCLEOTIDE SEQUENCE [LARGE SCALE GENOMIC DNA]</scope>
    <source>
        <strain evidence="9 10">YIM 101269</strain>
    </source>
</reference>
<evidence type="ECO:0000256" key="2">
    <source>
        <dbReference type="ARBA" id="ARBA00022448"/>
    </source>
</evidence>
<keyword evidence="3" id="KW-1003">Cell membrane</keyword>
<dbReference type="PRINTS" id="PR01035">
    <property type="entry name" value="TCRTETA"/>
</dbReference>
<evidence type="ECO:0000259" key="8">
    <source>
        <dbReference type="PROSITE" id="PS50850"/>
    </source>
</evidence>
<feature type="transmembrane region" description="Helical" evidence="7">
    <location>
        <begin position="376"/>
        <end position="397"/>
    </location>
</feature>
<evidence type="ECO:0000256" key="5">
    <source>
        <dbReference type="ARBA" id="ARBA00022989"/>
    </source>
</evidence>
<feature type="domain" description="Major facilitator superfamily (MFS) profile" evidence="8">
    <location>
        <begin position="1"/>
        <end position="401"/>
    </location>
</feature>
<dbReference type="AlphaFoldDB" id="A0A553K5P7"/>
<evidence type="ECO:0000313" key="10">
    <source>
        <dbReference type="Proteomes" id="UP000317638"/>
    </source>
</evidence>
<dbReference type="GO" id="GO:0005886">
    <property type="term" value="C:plasma membrane"/>
    <property type="evidence" value="ECO:0007669"/>
    <property type="project" value="UniProtKB-SubCell"/>
</dbReference>
<feature type="transmembrane region" description="Helical" evidence="7">
    <location>
        <begin position="258"/>
        <end position="277"/>
    </location>
</feature>
<comment type="caution">
    <text evidence="9">The sequence shown here is derived from an EMBL/GenBank/DDBJ whole genome shotgun (WGS) entry which is preliminary data.</text>
</comment>
<accession>A0A553K5P7</accession>
<feature type="transmembrane region" description="Helical" evidence="7">
    <location>
        <begin position="12"/>
        <end position="30"/>
    </location>
</feature>
<keyword evidence="4 7" id="KW-0812">Transmembrane</keyword>
<gene>
    <name evidence="9" type="ORF">FOJ82_03920</name>
</gene>
<keyword evidence="5 7" id="KW-1133">Transmembrane helix</keyword>
<protein>
    <submittedName>
        <fullName evidence="9">MFS transporter</fullName>
    </submittedName>
</protein>
<dbReference type="InterPro" id="IPR001958">
    <property type="entry name" value="Tet-R_TetA/multi-R_MdtG-like"/>
</dbReference>
<name>A0A553K5P7_9ACTN</name>
<feature type="transmembrane region" description="Helical" evidence="7">
    <location>
        <begin position="344"/>
        <end position="364"/>
    </location>
</feature>
<dbReference type="PANTHER" id="PTHR23513:SF11">
    <property type="entry name" value="STAPHYLOFERRIN A TRANSPORTER"/>
    <property type="match status" value="1"/>
</dbReference>
<dbReference type="Pfam" id="PF05977">
    <property type="entry name" value="MFS_3"/>
    <property type="match status" value="1"/>
</dbReference>